<name>A0A368V3J8_MARNT</name>
<dbReference type="InterPro" id="IPR023229">
    <property type="entry name" value="T2SS_M_periplasmic_sf"/>
</dbReference>
<evidence type="ECO:0000256" key="10">
    <source>
        <dbReference type="PIRNR" id="PIRNR006291"/>
    </source>
</evidence>
<evidence type="ECO:0000256" key="6">
    <source>
        <dbReference type="ARBA" id="ARBA00022692"/>
    </source>
</evidence>
<organism evidence="15 17">
    <name type="scientific">Marinobacter nauticus</name>
    <name type="common">Marinobacter hydrocarbonoclasticus</name>
    <name type="synonym">Marinobacter aquaeolei</name>
    <dbReference type="NCBI Taxonomy" id="2743"/>
    <lineage>
        <taxon>Bacteria</taxon>
        <taxon>Pseudomonadati</taxon>
        <taxon>Pseudomonadota</taxon>
        <taxon>Gammaproteobacteria</taxon>
        <taxon>Pseudomonadales</taxon>
        <taxon>Marinobacteraceae</taxon>
        <taxon>Marinobacter</taxon>
    </lineage>
</organism>
<dbReference type="GO" id="GO:0015627">
    <property type="term" value="C:type II protein secretion system complex"/>
    <property type="evidence" value="ECO:0007669"/>
    <property type="project" value="InterPro"/>
</dbReference>
<evidence type="ECO:0000313" key="20">
    <source>
        <dbReference type="Proteomes" id="UP000261325"/>
    </source>
</evidence>
<dbReference type="EMBL" id="QPJB01000005">
    <property type="protein sequence ID" value="RCW34925.1"/>
    <property type="molecule type" value="Genomic_DNA"/>
</dbReference>
<keyword evidence="9 10" id="KW-0472">Membrane</keyword>
<dbReference type="Gene3D" id="3.30.1360.100">
    <property type="entry name" value="General secretion pathway protein M, EpsM"/>
    <property type="match status" value="1"/>
</dbReference>
<evidence type="ECO:0000313" key="17">
    <source>
        <dbReference type="Proteomes" id="UP000252795"/>
    </source>
</evidence>
<reference evidence="13 21" key="3">
    <citation type="submission" date="2019-10" db="EMBL/GenBank/DDBJ databases">
        <title>Draft genome sequence of Marinobacter hydrocarbonoclasticus NCT7M from the microbiome of the marine copepod.</title>
        <authorList>
            <person name="Nuttall R."/>
            <person name="Sharma G."/>
            <person name="Moisander P."/>
        </authorList>
    </citation>
    <scope>NUCLEOTIDE SEQUENCE [LARGE SCALE GENOMIC DNA]</scope>
    <source>
        <strain evidence="13 21">NCT7M</strain>
    </source>
</reference>
<evidence type="ECO:0000313" key="14">
    <source>
        <dbReference type="EMBL" id="RBP74176.1"/>
    </source>
</evidence>
<evidence type="ECO:0000313" key="13">
    <source>
        <dbReference type="EMBL" id="KAE8546689.1"/>
    </source>
</evidence>
<keyword evidence="6 11" id="KW-0812">Transmembrane</keyword>
<dbReference type="EMBL" id="WBMP01000003">
    <property type="protein sequence ID" value="KAE8546689.1"/>
    <property type="molecule type" value="Genomic_DNA"/>
</dbReference>
<evidence type="ECO:0000256" key="5">
    <source>
        <dbReference type="ARBA" id="ARBA00022519"/>
    </source>
</evidence>
<dbReference type="Proteomes" id="UP000252795">
    <property type="component" value="Unassembled WGS sequence"/>
</dbReference>
<keyword evidence="18" id="KW-1185">Reference proteome</keyword>
<dbReference type="SUPFAM" id="SSF103054">
    <property type="entry name" value="General secretion pathway protein M, EpsM"/>
    <property type="match status" value="1"/>
</dbReference>
<keyword evidence="5 10" id="KW-0997">Cell inner membrane</keyword>
<evidence type="ECO:0000256" key="7">
    <source>
        <dbReference type="ARBA" id="ARBA00022927"/>
    </source>
</evidence>
<evidence type="ECO:0000256" key="2">
    <source>
        <dbReference type="ARBA" id="ARBA00010637"/>
    </source>
</evidence>
<dbReference type="EMBL" id="DLYI01000038">
    <property type="protein sequence ID" value="HAC26826.1"/>
    <property type="molecule type" value="Genomic_DNA"/>
</dbReference>
<dbReference type="InterPro" id="IPR007690">
    <property type="entry name" value="T2SS_GspM"/>
</dbReference>
<dbReference type="Proteomes" id="UP000261325">
    <property type="component" value="Unassembled WGS sequence"/>
</dbReference>
<evidence type="ECO:0000256" key="9">
    <source>
        <dbReference type="ARBA" id="ARBA00023136"/>
    </source>
</evidence>
<sequence length="177" mass="19036">MWSRIKDQPAVGKLIARYDQLPTRDRQALTALGIALLLALIYLLIWQPVTQFHDRAASSRENAAELLAWMRANETTIQRLGSAGGAATTAAGADKPEDGRALMALVTRSAGEAGLSLQRFEPSGEGAIRVWLENAAYADVAAWLERLHSNHGVVIDQAALDRGNGPGQVSVRLTLAI</sequence>
<proteinExistence type="inferred from homology"/>
<dbReference type="AlphaFoldDB" id="A0A368V3J8"/>
<keyword evidence="3 10" id="KW-0813">Transport</keyword>
<evidence type="ECO:0000313" key="12">
    <source>
        <dbReference type="EMBL" id="HAC26826.1"/>
    </source>
</evidence>
<keyword evidence="8 11" id="KW-1133">Transmembrane helix</keyword>
<feature type="transmembrane region" description="Helical" evidence="11">
    <location>
        <begin position="28"/>
        <end position="46"/>
    </location>
</feature>
<evidence type="ECO:0000313" key="16">
    <source>
        <dbReference type="EMBL" id="RCW63500.1"/>
    </source>
</evidence>
<dbReference type="EMBL" id="QPJI01000018">
    <property type="protein sequence ID" value="RCW63500.1"/>
    <property type="molecule type" value="Genomic_DNA"/>
</dbReference>
<accession>A0A368V3J8</accession>
<evidence type="ECO:0000256" key="3">
    <source>
        <dbReference type="ARBA" id="ARBA00022448"/>
    </source>
</evidence>
<dbReference type="GO" id="GO:0005886">
    <property type="term" value="C:plasma membrane"/>
    <property type="evidence" value="ECO:0007669"/>
    <property type="project" value="UniProtKB-SubCell"/>
</dbReference>
<dbReference type="RefSeq" id="WP_011784849.1">
    <property type="nucleotide sequence ID" value="NZ_CAXEXJ010000111.1"/>
</dbReference>
<evidence type="ECO:0000313" key="15">
    <source>
        <dbReference type="EMBL" id="RCW34925.1"/>
    </source>
</evidence>
<evidence type="ECO:0000313" key="18">
    <source>
        <dbReference type="Proteomes" id="UP000253065"/>
    </source>
</evidence>
<reference evidence="12 20" key="1">
    <citation type="journal article" date="2018" name="Nat. Biotechnol.">
        <title>A standardized bacterial taxonomy based on genome phylogeny substantially revises the tree of life.</title>
        <authorList>
            <person name="Parks D.H."/>
            <person name="Chuvochina M."/>
            <person name="Waite D.W."/>
            <person name="Rinke C."/>
            <person name="Skarshewski A."/>
            <person name="Chaumeil P.A."/>
            <person name="Hugenholtz P."/>
        </authorList>
    </citation>
    <scope>NUCLEOTIDE SEQUENCE [LARGE SCALE GENOMIC DNA]</scope>
    <source>
        <strain evidence="12">UBA9049</strain>
    </source>
</reference>
<protein>
    <recommendedName>
        <fullName evidence="10">Type II secretion system protein M</fullName>
        <shortName evidence="10">T2SS protein M</shortName>
    </recommendedName>
    <alternativeName>
        <fullName evidence="10">General secretion pathway protein M</fullName>
    </alternativeName>
</protein>
<keyword evidence="4 10" id="KW-1003">Cell membrane</keyword>
<evidence type="ECO:0000256" key="1">
    <source>
        <dbReference type="ARBA" id="ARBA00004377"/>
    </source>
</evidence>
<evidence type="ECO:0000256" key="11">
    <source>
        <dbReference type="SAM" id="Phobius"/>
    </source>
</evidence>
<evidence type="ECO:0000313" key="19">
    <source>
        <dbReference type="Proteomes" id="UP000253647"/>
    </source>
</evidence>
<comment type="function">
    <text evidence="10">Inner membrane component of the type II secretion system required for the energy-dependent secretion of extracellular factors such as proteases and toxins from the periplasm.</text>
</comment>
<dbReference type="Proteomes" id="UP000253065">
    <property type="component" value="Unassembled WGS sequence"/>
</dbReference>
<evidence type="ECO:0000256" key="4">
    <source>
        <dbReference type="ARBA" id="ARBA00022475"/>
    </source>
</evidence>
<comment type="similarity">
    <text evidence="2 10">Belongs to the GSP M family.</text>
</comment>
<dbReference type="PIRSF" id="PIRSF006291">
    <property type="entry name" value="GspM"/>
    <property type="match status" value="1"/>
</dbReference>
<reference evidence="17 19" key="2">
    <citation type="submission" date="2018-07" db="EMBL/GenBank/DDBJ databases">
        <title>Freshwater and sediment microbial communities from various areas in North America, analyzing microbe dynamics in response to fracking.</title>
        <authorList>
            <person name="Lamendella R."/>
        </authorList>
    </citation>
    <scope>NUCLEOTIDE SEQUENCE [LARGE SCALE GENOMIC DNA]</scope>
    <source>
        <strain evidence="16 19">105B</strain>
        <strain evidence="15 17">114E</strain>
        <strain evidence="14 18">114E_o</strain>
    </source>
</reference>
<evidence type="ECO:0000313" key="21">
    <source>
        <dbReference type="Proteomes" id="UP000469950"/>
    </source>
</evidence>
<dbReference type="OMA" id="ANLLIWW"/>
<evidence type="ECO:0000256" key="8">
    <source>
        <dbReference type="ARBA" id="ARBA00022989"/>
    </source>
</evidence>
<gene>
    <name evidence="12" type="ORF">DCF82_03230</name>
    <name evidence="15" type="ORF">DET51_105305</name>
    <name evidence="16" type="ORF">DET61_11852</name>
    <name evidence="14" type="ORF">DET64_105306</name>
    <name evidence="13" type="ORF">F6453_0930</name>
</gene>
<comment type="subcellular location">
    <subcellularLocation>
        <location evidence="1">Cell inner membrane</location>
        <topology evidence="1">Single-pass membrane protein</topology>
    </subcellularLocation>
</comment>
<dbReference type="Proteomes" id="UP000469950">
    <property type="component" value="Unassembled WGS sequence"/>
</dbReference>
<dbReference type="Pfam" id="PF04612">
    <property type="entry name" value="T2SSM"/>
    <property type="match status" value="1"/>
</dbReference>
<dbReference type="Proteomes" id="UP000253647">
    <property type="component" value="Unassembled WGS sequence"/>
</dbReference>
<keyword evidence="7 10" id="KW-0653">Protein transport</keyword>
<comment type="caution">
    <text evidence="15">The sequence shown here is derived from an EMBL/GenBank/DDBJ whole genome shotgun (WGS) entry which is preliminary data.</text>
</comment>
<dbReference type="GO" id="GO:0015628">
    <property type="term" value="P:protein secretion by the type II secretion system"/>
    <property type="evidence" value="ECO:0007669"/>
    <property type="project" value="InterPro"/>
</dbReference>
<dbReference type="EMBL" id="QNSA01000005">
    <property type="protein sequence ID" value="RBP74176.1"/>
    <property type="molecule type" value="Genomic_DNA"/>
</dbReference>